<evidence type="ECO:0000256" key="1">
    <source>
        <dbReference type="SAM" id="Coils"/>
    </source>
</evidence>
<proteinExistence type="predicted"/>
<feature type="coiled-coil region" evidence="1">
    <location>
        <begin position="49"/>
        <end position="76"/>
    </location>
</feature>
<protein>
    <recommendedName>
        <fullName evidence="5">START domain-containing protein</fullName>
    </recommendedName>
</protein>
<evidence type="ECO:0000313" key="3">
    <source>
        <dbReference type="EMBL" id="KAF4131771.1"/>
    </source>
</evidence>
<organism evidence="2 4">
    <name type="scientific">Phytophthora infestans</name>
    <name type="common">Potato late blight agent</name>
    <name type="synonym">Botrytis infestans</name>
    <dbReference type="NCBI Taxonomy" id="4787"/>
    <lineage>
        <taxon>Eukaryota</taxon>
        <taxon>Sar</taxon>
        <taxon>Stramenopiles</taxon>
        <taxon>Oomycota</taxon>
        <taxon>Peronosporomycetes</taxon>
        <taxon>Peronosporales</taxon>
        <taxon>Peronosporaceae</taxon>
        <taxon>Phytophthora</taxon>
    </lineage>
</organism>
<dbReference type="EMBL" id="WSZM01000149">
    <property type="protein sequence ID" value="KAF4040256.1"/>
    <property type="molecule type" value="Genomic_DNA"/>
</dbReference>
<accession>A0A833TG11</accession>
<dbReference type="Proteomes" id="UP000704712">
    <property type="component" value="Unassembled WGS sequence"/>
</dbReference>
<name>A0A833TG11_PHYIN</name>
<keyword evidence="4" id="KW-1185">Reference proteome</keyword>
<reference evidence="2" key="1">
    <citation type="submission" date="2020-04" db="EMBL/GenBank/DDBJ databases">
        <title>Hybrid Assembly of Korean Phytophthora infestans isolates.</title>
        <authorList>
            <person name="Prokchorchik M."/>
            <person name="Lee Y."/>
            <person name="Seo J."/>
            <person name="Cho J.-H."/>
            <person name="Park Y.-E."/>
            <person name="Jang D.-C."/>
            <person name="Im J.-S."/>
            <person name="Choi J.-G."/>
            <person name="Park H.-J."/>
            <person name="Lee G.-B."/>
            <person name="Lee Y.-G."/>
            <person name="Hong S.-Y."/>
            <person name="Cho K."/>
            <person name="Sohn K.H."/>
        </authorList>
    </citation>
    <scope>NUCLEOTIDE SEQUENCE</scope>
    <source>
        <strain evidence="2">KR_1_A1</strain>
        <strain evidence="3">KR_2_A2</strain>
    </source>
</reference>
<sequence length="396" mass="45735">MLPDNDKATVAEAWIELHDWADATMQEWTRQAKLDWRRQQRSEGMVRQRNKKKGQLQQMQGELHQLERQFKEHLVRLNSVSATSDQSEIDRAMHRVFVEIDSLSTKNIRLREKLRQHHRLQSLIQQGLVDVTGYQDHDKDMESVYEASEKSQWRPRSCSSSSGWRVCFQDGEPSFYFHPLTREQFDAVIKPCYDTFGDNPPEIKRVGTLFGWDMHCAPPTRREDTSVVSHARFTTPFACSLDELTKMIVNTELTSLPLISTPSNWNRNERSHVSIQVLQEFEKDAYVLVCNIPGPVHLRYLYVLRQVSRTMSNGKRKMSCIMVITSTKANERIRSADEPHHGVEWVHEGGTFLTLTEVEDGSADLSYDHWQAVKMSIMLEASSFDGPNTFPAGHKS</sequence>
<gene>
    <name evidence="2" type="ORF">GN244_ATG07444</name>
    <name evidence="3" type="ORF">GN958_ATG19028</name>
</gene>
<evidence type="ECO:0000313" key="2">
    <source>
        <dbReference type="EMBL" id="KAF4040256.1"/>
    </source>
</evidence>
<comment type="caution">
    <text evidence="2">The sequence shown here is derived from an EMBL/GenBank/DDBJ whole genome shotgun (WGS) entry which is preliminary data.</text>
</comment>
<dbReference type="AlphaFoldDB" id="A0A833TG11"/>
<dbReference type="EMBL" id="JAACNO010002676">
    <property type="protein sequence ID" value="KAF4131771.1"/>
    <property type="molecule type" value="Genomic_DNA"/>
</dbReference>
<keyword evidence="1" id="KW-0175">Coiled coil</keyword>
<evidence type="ECO:0000313" key="4">
    <source>
        <dbReference type="Proteomes" id="UP000602510"/>
    </source>
</evidence>
<evidence type="ECO:0008006" key="5">
    <source>
        <dbReference type="Google" id="ProtNLM"/>
    </source>
</evidence>
<dbReference type="Proteomes" id="UP000602510">
    <property type="component" value="Unassembled WGS sequence"/>
</dbReference>